<gene>
    <name evidence="8" type="ORF">Vbra_22267</name>
</gene>
<reference evidence="8 9" key="1">
    <citation type="submission" date="2014-11" db="EMBL/GenBank/DDBJ databases">
        <authorList>
            <person name="Zhu J."/>
            <person name="Qi W."/>
            <person name="Song R."/>
        </authorList>
    </citation>
    <scope>NUCLEOTIDE SEQUENCE [LARGE SCALE GENOMIC DNA]</scope>
</reference>
<accession>A0A0G4GFI2</accession>
<evidence type="ECO:0000256" key="3">
    <source>
        <dbReference type="ARBA" id="ARBA00022833"/>
    </source>
</evidence>
<dbReference type="Pfam" id="PF00249">
    <property type="entry name" value="Myb_DNA-binding"/>
    <property type="match status" value="1"/>
</dbReference>
<dbReference type="GO" id="GO:0008270">
    <property type="term" value="F:zinc ion binding"/>
    <property type="evidence" value="ECO:0007669"/>
    <property type="project" value="UniProtKB-KW"/>
</dbReference>
<sequence>MAVRLEDDHLVGHCLWKRYEGRKYWGIVCFKELAGSGSKTDPSKTDQPKETYYVKYTDGDVERMLPQIVKLQSGFGRIEAADWEASDAQGELRPPAELSRQGLSRSTYSQLIQTFRDVREEHGLSKTLVRPKDAPIRSRQPPSSGKDGTVPPMSSSGPAGERDDLVNGNSYYGRYGPLASTRRSSRVRESTRAGGPRRSPVRPEDDEEAGPIAEQVDMDGDVLMDEEWAGQPSSNAAAAAGGGDGKPPTRSAVFNRKQAVASRSKMDHVETYLELCATMYHGQAYSSTREAIQAQILPNEKRLRVSSASAATNSATKMTPFDLLISKYRHSHTIDLWGPKEVMIFEGAICRYGKDFHKIAKLVETKTTKECIDFYYLWKKTSRYRHWKDLRDLSDTIKNTWD</sequence>
<dbReference type="EMBL" id="CDMY01000649">
    <property type="protein sequence ID" value="CEM28293.1"/>
    <property type="molecule type" value="Genomic_DNA"/>
</dbReference>
<dbReference type="Proteomes" id="UP000041254">
    <property type="component" value="Unassembled WGS sequence"/>
</dbReference>
<keyword evidence="2" id="KW-0863">Zinc-finger</keyword>
<keyword evidence="1" id="KW-0479">Metal-binding</keyword>
<dbReference type="GO" id="GO:0005667">
    <property type="term" value="C:transcription regulator complex"/>
    <property type="evidence" value="ECO:0007669"/>
    <property type="project" value="TreeGrafter"/>
</dbReference>
<evidence type="ECO:0000256" key="5">
    <source>
        <dbReference type="ARBA" id="ARBA00023242"/>
    </source>
</evidence>
<dbReference type="InterPro" id="IPR051066">
    <property type="entry name" value="Trans_reg/Corepressor"/>
</dbReference>
<evidence type="ECO:0000256" key="6">
    <source>
        <dbReference type="SAM" id="MobiDB-lite"/>
    </source>
</evidence>
<dbReference type="VEuPathDB" id="CryptoDB:Vbra_22267"/>
<evidence type="ECO:0000313" key="9">
    <source>
        <dbReference type="Proteomes" id="UP000041254"/>
    </source>
</evidence>
<dbReference type="GO" id="GO:0003714">
    <property type="term" value="F:transcription corepressor activity"/>
    <property type="evidence" value="ECO:0007669"/>
    <property type="project" value="TreeGrafter"/>
</dbReference>
<dbReference type="SUPFAM" id="SSF46689">
    <property type="entry name" value="Homeodomain-like"/>
    <property type="match status" value="1"/>
</dbReference>
<dbReference type="AlphaFoldDB" id="A0A0G4GFI2"/>
<feature type="region of interest" description="Disordered" evidence="6">
    <location>
        <begin position="84"/>
        <end position="105"/>
    </location>
</feature>
<name>A0A0G4GFI2_VITBC</name>
<keyword evidence="4" id="KW-0238">DNA-binding</keyword>
<dbReference type="OrthoDB" id="2193595at2759"/>
<keyword evidence="5" id="KW-0539">Nucleus</keyword>
<dbReference type="FunFam" id="1.10.10.60:FF:000012">
    <property type="entry name" value="Metastasis-associated 1 family, member 3"/>
    <property type="match status" value="1"/>
</dbReference>
<dbReference type="PROSITE" id="PS51293">
    <property type="entry name" value="SANT"/>
    <property type="match status" value="1"/>
</dbReference>
<proteinExistence type="predicted"/>
<dbReference type="SMART" id="SM00717">
    <property type="entry name" value="SANT"/>
    <property type="match status" value="1"/>
</dbReference>
<dbReference type="GO" id="GO:0000118">
    <property type="term" value="C:histone deacetylase complex"/>
    <property type="evidence" value="ECO:0007669"/>
    <property type="project" value="TreeGrafter"/>
</dbReference>
<dbReference type="PANTHER" id="PTHR16089">
    <property type="entry name" value="REST COREPRESSOR COREST PROTEIN-RELATED"/>
    <property type="match status" value="1"/>
</dbReference>
<feature type="compositionally biased region" description="Basic and acidic residues" evidence="6">
    <location>
        <begin position="122"/>
        <end position="136"/>
    </location>
</feature>
<dbReference type="InterPro" id="IPR009057">
    <property type="entry name" value="Homeodomain-like_sf"/>
</dbReference>
<dbReference type="PANTHER" id="PTHR16089:SF40">
    <property type="entry name" value="SUPPRESSOR OF ACTIVATED EGL-4 PROTEIN 1"/>
    <property type="match status" value="1"/>
</dbReference>
<dbReference type="Gene3D" id="1.10.10.60">
    <property type="entry name" value="Homeodomain-like"/>
    <property type="match status" value="1"/>
</dbReference>
<dbReference type="InParanoid" id="A0A0G4GFI2"/>
<dbReference type="InterPro" id="IPR001005">
    <property type="entry name" value="SANT/Myb"/>
</dbReference>
<dbReference type="GO" id="GO:0003677">
    <property type="term" value="F:DNA binding"/>
    <property type="evidence" value="ECO:0007669"/>
    <property type="project" value="UniProtKB-KW"/>
</dbReference>
<feature type="region of interest" description="Disordered" evidence="6">
    <location>
        <begin position="122"/>
        <end position="212"/>
    </location>
</feature>
<evidence type="ECO:0000256" key="4">
    <source>
        <dbReference type="ARBA" id="ARBA00023125"/>
    </source>
</evidence>
<evidence type="ECO:0000256" key="2">
    <source>
        <dbReference type="ARBA" id="ARBA00022771"/>
    </source>
</evidence>
<dbReference type="GO" id="GO:0006357">
    <property type="term" value="P:regulation of transcription by RNA polymerase II"/>
    <property type="evidence" value="ECO:0007669"/>
    <property type="project" value="TreeGrafter"/>
</dbReference>
<organism evidence="8 9">
    <name type="scientific">Vitrella brassicaformis (strain CCMP3155)</name>
    <dbReference type="NCBI Taxonomy" id="1169540"/>
    <lineage>
        <taxon>Eukaryota</taxon>
        <taxon>Sar</taxon>
        <taxon>Alveolata</taxon>
        <taxon>Colpodellida</taxon>
        <taxon>Vitrellaceae</taxon>
        <taxon>Vitrella</taxon>
    </lineage>
</organism>
<evidence type="ECO:0000259" key="7">
    <source>
        <dbReference type="PROSITE" id="PS51293"/>
    </source>
</evidence>
<keyword evidence="9" id="KW-1185">Reference proteome</keyword>
<evidence type="ECO:0000313" key="8">
    <source>
        <dbReference type="EMBL" id="CEM28293.1"/>
    </source>
</evidence>
<keyword evidence="3" id="KW-0862">Zinc</keyword>
<feature type="domain" description="SANT" evidence="7">
    <location>
        <begin position="337"/>
        <end position="383"/>
    </location>
</feature>
<evidence type="ECO:0000256" key="1">
    <source>
        <dbReference type="ARBA" id="ARBA00022723"/>
    </source>
</evidence>
<feature type="region of interest" description="Disordered" evidence="6">
    <location>
        <begin position="231"/>
        <end position="250"/>
    </location>
</feature>
<protein>
    <recommendedName>
        <fullName evidence="7">SANT domain-containing protein</fullName>
    </recommendedName>
</protein>
<dbReference type="InterPro" id="IPR017884">
    <property type="entry name" value="SANT_dom"/>
</dbReference>